<dbReference type="STRING" id="665126.ABB55_28265"/>
<protein>
    <recommendedName>
        <fullName evidence="3">SGNH hydrolase-type esterase domain-containing protein</fullName>
    </recommendedName>
</protein>
<dbReference type="AlphaFoldDB" id="A0A0P6W8R2"/>
<reference evidence="1 2" key="2">
    <citation type="submission" date="2015-10" db="EMBL/GenBank/DDBJ databases">
        <title>Draft Genome Sequence of Prosthecomicrobium hirschii ATCC 27832.</title>
        <authorList>
            <person name="Daniel J."/>
            <person name="Givan S.A."/>
            <person name="Brun Y.V."/>
            <person name="Brown P.J."/>
        </authorList>
    </citation>
    <scope>NUCLEOTIDE SEQUENCE [LARGE SCALE GENOMIC DNA]</scope>
    <source>
        <strain evidence="1 2">16</strain>
    </source>
</reference>
<accession>A0A0P6W8R2</accession>
<organism evidence="1 2">
    <name type="scientific">Prosthecodimorpha hirschii</name>
    <dbReference type="NCBI Taxonomy" id="665126"/>
    <lineage>
        <taxon>Bacteria</taxon>
        <taxon>Pseudomonadati</taxon>
        <taxon>Pseudomonadota</taxon>
        <taxon>Alphaproteobacteria</taxon>
        <taxon>Hyphomicrobiales</taxon>
        <taxon>Ancalomicrobiaceae</taxon>
        <taxon>Prosthecodimorpha</taxon>
    </lineage>
</organism>
<keyword evidence="2" id="KW-1185">Reference proteome</keyword>
<evidence type="ECO:0000313" key="1">
    <source>
        <dbReference type="EMBL" id="KPL50712.1"/>
    </source>
</evidence>
<sequence>MFECLILGDSTGVGAGQAINRRYAQQCDVQAVERATAAQILTWRKTGKDYGACVFAMGSNDPAGAALATKLTKIRTSLCFRRVIWLLPYARPQAYTVSSVAARFGDETVDLNRFETRDRIHPRNYSQVASVLLR</sequence>
<gene>
    <name evidence="1" type="ORF">ABB55_28265</name>
</gene>
<dbReference type="Proteomes" id="UP000048984">
    <property type="component" value="Unassembled WGS sequence"/>
</dbReference>
<evidence type="ECO:0008006" key="3">
    <source>
        <dbReference type="Google" id="ProtNLM"/>
    </source>
</evidence>
<evidence type="ECO:0000313" key="2">
    <source>
        <dbReference type="Proteomes" id="UP000048984"/>
    </source>
</evidence>
<comment type="caution">
    <text evidence="1">The sequence shown here is derived from an EMBL/GenBank/DDBJ whole genome shotgun (WGS) entry which is preliminary data.</text>
</comment>
<reference evidence="1 2" key="1">
    <citation type="submission" date="2015-09" db="EMBL/GenBank/DDBJ databases">
        <authorList>
            <person name="Jackson K.R."/>
            <person name="Lunt B.L."/>
            <person name="Fisher J.N.B."/>
            <person name="Gardner A.V."/>
            <person name="Bailey M.E."/>
            <person name="Deus L.M."/>
            <person name="Earl A.S."/>
            <person name="Gibby P.D."/>
            <person name="Hartmann K.A."/>
            <person name="Liu J.E."/>
            <person name="Manci A.M."/>
            <person name="Nielsen D.A."/>
            <person name="Solomon M.B."/>
            <person name="Breakwell D.P."/>
            <person name="Burnett S.H."/>
            <person name="Grose J.H."/>
        </authorList>
    </citation>
    <scope>NUCLEOTIDE SEQUENCE [LARGE SCALE GENOMIC DNA]</scope>
    <source>
        <strain evidence="1 2">16</strain>
    </source>
</reference>
<name>A0A0P6W8R2_9HYPH</name>
<dbReference type="EMBL" id="LJYW01000004">
    <property type="protein sequence ID" value="KPL50712.1"/>
    <property type="molecule type" value="Genomic_DNA"/>
</dbReference>
<proteinExistence type="predicted"/>